<dbReference type="RefSeq" id="WP_036782684.1">
    <property type="nucleotide sequence ID" value="NZ_CAWLTM010000031.1"/>
</dbReference>
<sequence>MSVFNPTLFEKSLPEIGSFALRSLDMERDIPILTDWVNRDYAHYWGMQDNTEQQVREFYQDLESRHPGSVFIGIYQEQPAFLLECYRAQDDLIGKYYPAHPDDMGMHILVAPPQEKIRYFTWGIFQTIMAFIFSDPAVTRIVVEPDIRNEKIHKLNLRAGFVYQKALVLPHKTAKLAFCTREQHQIALQREHQATISTSPGSLVTNATHLQPAVWQKVNRLHLCKAISEFSHECLLTPQQLTEKTDSDGYHHYRLDSYRLNSTDLLVSYTFRARRMALDHWLIDADSLQKHANGEIAELDSLLFIIEFKQQLGISDVVMPTYLEEITSTLYSSAFKHNRVGISAMDLVNTDFQALEGEMMEGHPSFVANNGRIGFDIGDFQNFSPEAASAMHLVWLAAHKSKAHFACIEQLNYQQLLEQELGTTTVAEFDRQLIALNLNPEDYFLMPVHPWQWQNKLASVFAPDIANQKLVYLGIGADTYQAQQSIRTLFNRTHPQRYYVKMALSILNMGFMRGLSPYYMATTPGINDWLFDLVTQDPILQRYRFKILREVASVGFKNSYYEQAISSDTPYKKMMAALWRENPLQLIEPGQQVMTMAALLHSDQQGNALLPALISASGLSTQEWLRCYLESYLAPLLHCLYAYDLMFMPHGENIILVLENHIPQHIFMKDLAEEILVMNPDADLPEKASRVKVDMPEDMKTLTILSDVFDGIFRYLAAILDEQGSYSQDLFWQAVADCILSYQHNHPELSEQFVRYDLFTPEIKRCCLNRLQIANNRQMLDLADPAQSLQFADNLINPIAKFGHS</sequence>
<organism evidence="3 4">
    <name type="scientific">Photorhabdus aegyptia</name>
    <dbReference type="NCBI Taxonomy" id="2805098"/>
    <lineage>
        <taxon>Bacteria</taxon>
        <taxon>Pseudomonadati</taxon>
        <taxon>Pseudomonadota</taxon>
        <taxon>Gammaproteobacteria</taxon>
        <taxon>Enterobacterales</taxon>
        <taxon>Morganellaceae</taxon>
        <taxon>Photorhabdus</taxon>
    </lineage>
</organism>
<dbReference type="PATRIC" id="fig|1393736.3.peg.4129"/>
<dbReference type="InterPro" id="IPR019432">
    <property type="entry name" value="Acyltransferase_MbtK/IucB-like"/>
</dbReference>
<dbReference type="SMART" id="SM01006">
    <property type="entry name" value="AlcB"/>
    <property type="match status" value="1"/>
</dbReference>
<dbReference type="AlphaFoldDB" id="A0A022PD71"/>
<dbReference type="GO" id="GO:0016746">
    <property type="term" value="F:acyltransferase activity"/>
    <property type="evidence" value="ECO:0007669"/>
    <property type="project" value="InterPro"/>
</dbReference>
<dbReference type="GO" id="GO:0016881">
    <property type="term" value="F:acid-amino acid ligase activity"/>
    <property type="evidence" value="ECO:0007669"/>
    <property type="project" value="UniProtKB-ARBA"/>
</dbReference>
<dbReference type="Gene3D" id="3.30.310.280">
    <property type="match status" value="1"/>
</dbReference>
<comment type="caution">
    <text evidence="3">The sequence shown here is derived from an EMBL/GenBank/DDBJ whole genome shotgun (WGS) entry which is preliminary data.</text>
</comment>
<dbReference type="InterPro" id="IPR016181">
    <property type="entry name" value="Acyl_CoA_acyltransferase"/>
</dbReference>
<gene>
    <name evidence="3" type="ORF">BA1DRAFT_04055</name>
</gene>
<dbReference type="Gene3D" id="6.10.250.3370">
    <property type="match status" value="1"/>
</dbReference>
<dbReference type="Pfam" id="PF04183">
    <property type="entry name" value="IucA_IucC"/>
    <property type="match status" value="1"/>
</dbReference>
<dbReference type="Proteomes" id="UP000023464">
    <property type="component" value="Unassembled WGS sequence"/>
</dbReference>
<reference evidence="3 4" key="1">
    <citation type="submission" date="2014-03" db="EMBL/GenBank/DDBJ databases">
        <title>Draft Genome of Photorhabdus luminescens BA1, an Egyptian Isolate.</title>
        <authorList>
            <person name="Ghazal S."/>
            <person name="Hurst S.G.IV."/>
            <person name="Morris K."/>
            <person name="Thomas K."/>
            <person name="Tisa L.S."/>
        </authorList>
    </citation>
    <scope>NUCLEOTIDE SEQUENCE [LARGE SCALE GENOMIC DNA]</scope>
    <source>
        <strain evidence="3 4">BA1</strain>
    </source>
</reference>
<dbReference type="Pfam" id="PF13523">
    <property type="entry name" value="Acetyltransf_8"/>
    <property type="match status" value="1"/>
</dbReference>
<evidence type="ECO:0000313" key="4">
    <source>
        <dbReference type="Proteomes" id="UP000023464"/>
    </source>
</evidence>
<comment type="pathway">
    <text evidence="1">Siderophore biosynthesis.</text>
</comment>
<dbReference type="Gene3D" id="3.40.630.30">
    <property type="match status" value="1"/>
</dbReference>
<dbReference type="EMBL" id="JFGV01000084">
    <property type="protein sequence ID" value="EYU13459.1"/>
    <property type="molecule type" value="Genomic_DNA"/>
</dbReference>
<evidence type="ECO:0000259" key="2">
    <source>
        <dbReference type="SMART" id="SM01006"/>
    </source>
</evidence>
<proteinExistence type="predicted"/>
<dbReference type="GO" id="GO:0019290">
    <property type="term" value="P:siderophore biosynthetic process"/>
    <property type="evidence" value="ECO:0007669"/>
    <property type="project" value="InterPro"/>
</dbReference>
<dbReference type="PANTHER" id="PTHR34384:SF6">
    <property type="entry name" value="STAPHYLOFERRIN B SYNTHASE"/>
    <property type="match status" value="1"/>
</dbReference>
<dbReference type="InterPro" id="IPR022770">
    <property type="entry name" value="IucA/IucC-like_C"/>
</dbReference>
<protein>
    <submittedName>
        <fullName evidence="3">Siderophore synthetase component</fullName>
    </submittedName>
</protein>
<keyword evidence="4" id="KW-1185">Reference proteome</keyword>
<dbReference type="Pfam" id="PF06276">
    <property type="entry name" value="FhuF"/>
    <property type="match status" value="1"/>
</dbReference>
<name>A0A022PD71_9GAMM</name>
<dbReference type="InterPro" id="IPR037455">
    <property type="entry name" value="LucA/IucC-like"/>
</dbReference>
<dbReference type="SUPFAM" id="SSF55729">
    <property type="entry name" value="Acyl-CoA N-acyltransferases (Nat)"/>
    <property type="match status" value="1"/>
</dbReference>
<dbReference type="Gene3D" id="1.10.510.40">
    <property type="match status" value="1"/>
</dbReference>
<dbReference type="PANTHER" id="PTHR34384">
    <property type="entry name" value="L-2,3-DIAMINOPROPANOATE--CITRATE LIGASE"/>
    <property type="match status" value="1"/>
</dbReference>
<feature type="domain" description="Acyltransferase MbtK/IucB-like conserved" evidence="2">
    <location>
        <begin position="22"/>
        <end position="70"/>
    </location>
</feature>
<dbReference type="InterPro" id="IPR007310">
    <property type="entry name" value="Aerobactin_biosyn_IucA/IucC_N"/>
</dbReference>
<evidence type="ECO:0000256" key="1">
    <source>
        <dbReference type="ARBA" id="ARBA00004924"/>
    </source>
</evidence>
<accession>A0A022PD71</accession>
<evidence type="ECO:0000313" key="3">
    <source>
        <dbReference type="EMBL" id="EYU13459.1"/>
    </source>
</evidence>